<feature type="non-terminal residue" evidence="1">
    <location>
        <position position="443"/>
    </location>
</feature>
<dbReference type="Proteomes" id="UP000253551">
    <property type="component" value="Unassembled WGS sequence"/>
</dbReference>
<organism evidence="1 2">
    <name type="scientific">Rhizopus stolonifer</name>
    <name type="common">Rhizopus nigricans</name>
    <dbReference type="NCBI Taxonomy" id="4846"/>
    <lineage>
        <taxon>Eukaryota</taxon>
        <taxon>Fungi</taxon>
        <taxon>Fungi incertae sedis</taxon>
        <taxon>Mucoromycota</taxon>
        <taxon>Mucoromycotina</taxon>
        <taxon>Mucoromycetes</taxon>
        <taxon>Mucorales</taxon>
        <taxon>Mucorineae</taxon>
        <taxon>Rhizopodaceae</taxon>
        <taxon>Rhizopus</taxon>
    </lineage>
</organism>
<dbReference type="STRING" id="4846.A0A367IX38"/>
<comment type="caution">
    <text evidence="1">The sequence shown here is derived from an EMBL/GenBank/DDBJ whole genome shotgun (WGS) entry which is preliminary data.</text>
</comment>
<gene>
    <name evidence="1" type="ORF">CU098_000874</name>
</gene>
<evidence type="ECO:0000313" key="2">
    <source>
        <dbReference type="Proteomes" id="UP000253551"/>
    </source>
</evidence>
<evidence type="ECO:0008006" key="3">
    <source>
        <dbReference type="Google" id="ProtNLM"/>
    </source>
</evidence>
<dbReference type="InterPro" id="IPR011990">
    <property type="entry name" value="TPR-like_helical_dom_sf"/>
</dbReference>
<dbReference type="AlphaFoldDB" id="A0A367IX38"/>
<name>A0A367IX38_RHIST</name>
<evidence type="ECO:0000313" key="1">
    <source>
        <dbReference type="EMBL" id="RCH82260.1"/>
    </source>
</evidence>
<accession>A0A367IX38</accession>
<protein>
    <recommendedName>
        <fullName evidence="3">KIF-binding protein</fullName>
    </recommendedName>
</protein>
<dbReference type="EMBL" id="PJQM01005171">
    <property type="protein sequence ID" value="RCH82260.1"/>
    <property type="molecule type" value="Genomic_DNA"/>
</dbReference>
<dbReference type="Gene3D" id="1.25.40.10">
    <property type="entry name" value="Tetratricopeptide repeat domain"/>
    <property type="match status" value="2"/>
</dbReference>
<dbReference type="OrthoDB" id="78308at2759"/>
<dbReference type="SUPFAM" id="SSF48452">
    <property type="entry name" value="TPR-like"/>
    <property type="match status" value="1"/>
</dbReference>
<keyword evidence="2" id="KW-1185">Reference proteome</keyword>
<proteinExistence type="predicted"/>
<sequence>MKNVTYAIEYKKTDTLAEGYAFYIEQYKQHLARNKKIKAAQQILELVEWLVDDDQGFDQDQLFKYLDRTLKYCQKVISVLKEARYPFLLAKAYHSMSQIYAMQETYDQAIHYALESTQLLLSQHKPEDEDKMDLDQPKIKLALQSTYRLIGNVYFTKSLDPEASRFSDYQQAVHFYELERQVIEDLTLADIDSTDEDDLVKLKQSVYFNMGVMKCKLPDKRHDAKHHLNNAVKLAQKLEDGFSEKTAWWELGNLYKALGDHDMVKQCQMSEHAVAIRLGLSEDIMTCYEERSKSLILEWTLILSVKYHLYLNEFNACIKLHKQAVDTLGTESKRACKRLLEMVIQIKTMKDEIEYLGKKGDINAPIAAKFLAYVRALDFYELYRVVIDTIDQGYLVLSSARDFSSLIYGQLLHIKTETLWKLNESTQQVYLESSNEAFDYVEA</sequence>
<reference evidence="1 2" key="1">
    <citation type="journal article" date="2018" name="G3 (Bethesda)">
        <title>Phylogenetic and Phylogenomic Definition of Rhizopus Species.</title>
        <authorList>
            <person name="Gryganskyi A.P."/>
            <person name="Golan J."/>
            <person name="Dolatabadi S."/>
            <person name="Mondo S."/>
            <person name="Robb S."/>
            <person name="Idnurm A."/>
            <person name="Muszewska A."/>
            <person name="Steczkiewicz K."/>
            <person name="Masonjones S."/>
            <person name="Liao H.L."/>
            <person name="Gajdeczka M.T."/>
            <person name="Anike F."/>
            <person name="Vuek A."/>
            <person name="Anishchenko I.M."/>
            <person name="Voigt K."/>
            <person name="de Hoog G.S."/>
            <person name="Smith M.E."/>
            <person name="Heitman J."/>
            <person name="Vilgalys R."/>
            <person name="Stajich J.E."/>
        </authorList>
    </citation>
    <scope>NUCLEOTIDE SEQUENCE [LARGE SCALE GENOMIC DNA]</scope>
    <source>
        <strain evidence="1 2">LSU 92-RS-03</strain>
    </source>
</reference>